<feature type="domain" description="Protein kinase" evidence="8">
    <location>
        <begin position="1"/>
        <end position="237"/>
    </location>
</feature>
<dbReference type="InterPro" id="IPR012900">
    <property type="entry name" value="MFMR"/>
</dbReference>
<dbReference type="PROSITE" id="PS50011">
    <property type="entry name" value="PROTEIN_KINASE_DOM"/>
    <property type="match status" value="1"/>
</dbReference>
<name>A0AA86VXR1_9FABA</name>
<keyword evidence="5" id="KW-0804">Transcription</keyword>
<dbReference type="CDD" id="cd14702">
    <property type="entry name" value="bZIP_plant_GBF1"/>
    <property type="match status" value="1"/>
</dbReference>
<feature type="compositionally biased region" description="Low complexity" evidence="7">
    <location>
        <begin position="282"/>
        <end position="300"/>
    </location>
</feature>
<proteinExistence type="inferred from homology"/>
<feature type="region of interest" description="Disordered" evidence="7">
    <location>
        <begin position="377"/>
        <end position="449"/>
    </location>
</feature>
<dbReference type="PROSITE" id="PS00036">
    <property type="entry name" value="BZIP_BASIC"/>
    <property type="match status" value="1"/>
</dbReference>
<dbReference type="Proteomes" id="UP001189624">
    <property type="component" value="Chromosome 3"/>
</dbReference>
<evidence type="ECO:0000256" key="1">
    <source>
        <dbReference type="ARBA" id="ARBA00004123"/>
    </source>
</evidence>
<dbReference type="GO" id="GO:0005634">
    <property type="term" value="C:nucleus"/>
    <property type="evidence" value="ECO:0007669"/>
    <property type="project" value="UniProtKB-SubCell"/>
</dbReference>
<evidence type="ECO:0000256" key="7">
    <source>
        <dbReference type="SAM" id="MobiDB-lite"/>
    </source>
</evidence>
<feature type="compositionally biased region" description="Basic and acidic residues" evidence="7">
    <location>
        <begin position="542"/>
        <end position="556"/>
    </location>
</feature>
<dbReference type="SUPFAM" id="SSF57959">
    <property type="entry name" value="Leucine zipper domain"/>
    <property type="match status" value="1"/>
</dbReference>
<dbReference type="GO" id="GO:0046983">
    <property type="term" value="F:protein dimerization activity"/>
    <property type="evidence" value="ECO:0007669"/>
    <property type="project" value="UniProtKB-ARBA"/>
</dbReference>
<evidence type="ECO:0000256" key="2">
    <source>
        <dbReference type="ARBA" id="ARBA00007163"/>
    </source>
</evidence>
<evidence type="ECO:0000256" key="3">
    <source>
        <dbReference type="ARBA" id="ARBA00023015"/>
    </source>
</evidence>
<feature type="region of interest" description="Disordered" evidence="7">
    <location>
        <begin position="282"/>
        <end position="304"/>
    </location>
</feature>
<accession>A0AA86VXR1</accession>
<dbReference type="InterPro" id="IPR000719">
    <property type="entry name" value="Prot_kinase_dom"/>
</dbReference>
<keyword evidence="3" id="KW-0805">Transcription regulation</keyword>
<keyword evidence="6" id="KW-0539">Nucleus</keyword>
<dbReference type="PROSITE" id="PS00108">
    <property type="entry name" value="PROTEIN_KINASE_ST"/>
    <property type="match status" value="1"/>
</dbReference>
<dbReference type="Pfam" id="PF00170">
    <property type="entry name" value="bZIP_1"/>
    <property type="match status" value="1"/>
</dbReference>
<evidence type="ECO:0000256" key="5">
    <source>
        <dbReference type="ARBA" id="ARBA00023163"/>
    </source>
</evidence>
<protein>
    <submittedName>
        <fullName evidence="10">Uncharacterized protein</fullName>
    </submittedName>
</protein>
<dbReference type="PANTHER" id="PTHR45967:SF20">
    <property type="entry name" value="G-BOX-BINDING FACTOR 1"/>
    <property type="match status" value="1"/>
</dbReference>
<dbReference type="InterPro" id="IPR004827">
    <property type="entry name" value="bZIP"/>
</dbReference>
<keyword evidence="4" id="KW-0238">DNA-binding</keyword>
<evidence type="ECO:0000256" key="4">
    <source>
        <dbReference type="ARBA" id="ARBA00023125"/>
    </source>
</evidence>
<dbReference type="Pfam" id="PF07714">
    <property type="entry name" value="PK_Tyr_Ser-Thr"/>
    <property type="match status" value="1"/>
</dbReference>
<feature type="compositionally biased region" description="Basic and acidic residues" evidence="7">
    <location>
        <begin position="384"/>
        <end position="396"/>
    </location>
</feature>
<dbReference type="AlphaFoldDB" id="A0AA86VXR1"/>
<dbReference type="InterPro" id="IPR044827">
    <property type="entry name" value="GBF-like"/>
</dbReference>
<dbReference type="InterPro" id="IPR011009">
    <property type="entry name" value="Kinase-like_dom_sf"/>
</dbReference>
<gene>
    <name evidence="10" type="ORF">AYBTSS11_LOCUS10926</name>
</gene>
<dbReference type="Gramene" id="rna-AYBTSS11_LOCUS10926">
    <property type="protein sequence ID" value="CAJ1942601.1"/>
    <property type="gene ID" value="gene-AYBTSS11_LOCUS10926"/>
</dbReference>
<evidence type="ECO:0000259" key="8">
    <source>
        <dbReference type="PROSITE" id="PS50011"/>
    </source>
</evidence>
<dbReference type="Gene3D" id="1.20.5.170">
    <property type="match status" value="1"/>
</dbReference>
<feature type="region of interest" description="Disordered" evidence="7">
    <location>
        <begin position="533"/>
        <end position="556"/>
    </location>
</feature>
<dbReference type="GO" id="GO:0005524">
    <property type="term" value="F:ATP binding"/>
    <property type="evidence" value="ECO:0007669"/>
    <property type="project" value="InterPro"/>
</dbReference>
<feature type="compositionally biased region" description="Low complexity" evidence="7">
    <location>
        <begin position="421"/>
        <end position="440"/>
    </location>
</feature>
<dbReference type="InterPro" id="IPR046347">
    <property type="entry name" value="bZIP_sf"/>
</dbReference>
<keyword evidence="11" id="KW-1185">Reference proteome</keyword>
<dbReference type="Pfam" id="PF07777">
    <property type="entry name" value="MFMR"/>
    <property type="match status" value="1"/>
</dbReference>
<dbReference type="FunFam" id="1.20.5.170:FF:000020">
    <property type="entry name" value="BZIP transcription factor"/>
    <property type="match status" value="1"/>
</dbReference>
<evidence type="ECO:0000313" key="11">
    <source>
        <dbReference type="Proteomes" id="UP001189624"/>
    </source>
</evidence>
<dbReference type="InterPro" id="IPR045314">
    <property type="entry name" value="bZIP_plant_GBF1"/>
</dbReference>
<dbReference type="SMART" id="SM00220">
    <property type="entry name" value="S_TKc"/>
    <property type="match status" value="1"/>
</dbReference>
<feature type="domain" description="BZIP" evidence="9">
    <location>
        <begin position="533"/>
        <end position="596"/>
    </location>
</feature>
<dbReference type="PRINTS" id="PR00109">
    <property type="entry name" value="TYRKINASE"/>
</dbReference>
<evidence type="ECO:0000313" key="10">
    <source>
        <dbReference type="EMBL" id="CAJ1942601.1"/>
    </source>
</evidence>
<comment type="similarity">
    <text evidence="2">Belongs to the bZIP family.</text>
</comment>
<evidence type="ECO:0000256" key="6">
    <source>
        <dbReference type="ARBA" id="ARBA00023242"/>
    </source>
</evidence>
<reference evidence="10" key="1">
    <citation type="submission" date="2023-10" db="EMBL/GenBank/DDBJ databases">
        <authorList>
            <person name="Domelevo Entfellner J.-B."/>
        </authorList>
    </citation>
    <scope>NUCLEOTIDE SEQUENCE</scope>
</reference>
<sequence length="613" mass="67099">MAEDVNKLYQLMKVMLPMQTSDVISDCKAKFQREFIGASVEPMMIITELLEGCSLQKYLESIYPSTLSLEQSISFALDISQAMEYLHANGIIHRDLKPGNMLLAKDKMQILLTNFETAREEISGGMTSEAGTYRYMAPEIFSKDPLSKGEKKCYDHRADVYSFAMVLWAIVKNQTPFKGRSDLLAAYATAKNMRPSVEGFPEVLLPLLQSCWEEDPKLRPEFSEITQILEKLLHNYHSTEISPEEKGFPTTNMQEPIPNYAFFIFVALRASDSKLIYMGAGEESTTKPSKSSSSAQQETPTVPAYPDWSSSMQAYYAPGATPPPFFASTVASPTPHPYLWGSQHPLMPPYGTPVPYPALYPPGSIYAHPSMAVTPSAVQQSTEIEGKGADGKESKKLKGTSANTGSKAEESGKGGSGSGNDGMSQSGESGSEGSSNASDENTNQQESATNKKGSFELMLVDGANAQNNSAGAIAQSVVPGKPVVSMPATNLNIGMDLWNASSGGGEAAKMRHNQSGTPGVVALGEQWIQDERELKRQKRKQSNRESARRSRLRKQAECEDLQKRVETLGGENRTLREELQRLSEECEKLTSENNSIKEELERMCGPEAVANLG</sequence>
<dbReference type="EMBL" id="OY731400">
    <property type="protein sequence ID" value="CAJ1942601.1"/>
    <property type="molecule type" value="Genomic_DNA"/>
</dbReference>
<evidence type="ECO:0000259" key="9">
    <source>
        <dbReference type="PROSITE" id="PS50217"/>
    </source>
</evidence>
<dbReference type="SMART" id="SM00338">
    <property type="entry name" value="BRLZ"/>
    <property type="match status" value="1"/>
</dbReference>
<organism evidence="10 11">
    <name type="scientific">Sphenostylis stenocarpa</name>
    <dbReference type="NCBI Taxonomy" id="92480"/>
    <lineage>
        <taxon>Eukaryota</taxon>
        <taxon>Viridiplantae</taxon>
        <taxon>Streptophyta</taxon>
        <taxon>Embryophyta</taxon>
        <taxon>Tracheophyta</taxon>
        <taxon>Spermatophyta</taxon>
        <taxon>Magnoliopsida</taxon>
        <taxon>eudicotyledons</taxon>
        <taxon>Gunneridae</taxon>
        <taxon>Pentapetalae</taxon>
        <taxon>rosids</taxon>
        <taxon>fabids</taxon>
        <taxon>Fabales</taxon>
        <taxon>Fabaceae</taxon>
        <taxon>Papilionoideae</taxon>
        <taxon>50 kb inversion clade</taxon>
        <taxon>NPAAA clade</taxon>
        <taxon>indigoferoid/millettioid clade</taxon>
        <taxon>Phaseoleae</taxon>
        <taxon>Sphenostylis</taxon>
    </lineage>
</organism>
<dbReference type="InterPro" id="IPR001245">
    <property type="entry name" value="Ser-Thr/Tyr_kinase_cat_dom"/>
</dbReference>
<dbReference type="SUPFAM" id="SSF56112">
    <property type="entry name" value="Protein kinase-like (PK-like)"/>
    <property type="match status" value="1"/>
</dbReference>
<comment type="subcellular location">
    <subcellularLocation>
        <location evidence="1">Nucleus</location>
    </subcellularLocation>
</comment>
<dbReference type="GO" id="GO:0000976">
    <property type="term" value="F:transcription cis-regulatory region binding"/>
    <property type="evidence" value="ECO:0007669"/>
    <property type="project" value="UniProtKB-ARBA"/>
</dbReference>
<dbReference type="PROSITE" id="PS50217">
    <property type="entry name" value="BZIP"/>
    <property type="match status" value="1"/>
</dbReference>
<dbReference type="GO" id="GO:0004672">
    <property type="term" value="F:protein kinase activity"/>
    <property type="evidence" value="ECO:0007669"/>
    <property type="project" value="InterPro"/>
</dbReference>
<dbReference type="PANTHER" id="PTHR45967">
    <property type="entry name" value="G-BOX-BINDING FACTOR 3-RELATED"/>
    <property type="match status" value="1"/>
</dbReference>
<dbReference type="Gene3D" id="1.10.510.10">
    <property type="entry name" value="Transferase(Phosphotransferase) domain 1"/>
    <property type="match status" value="1"/>
</dbReference>
<dbReference type="InterPro" id="IPR008271">
    <property type="entry name" value="Ser/Thr_kinase_AS"/>
</dbReference>
<dbReference type="GO" id="GO:0003700">
    <property type="term" value="F:DNA-binding transcription factor activity"/>
    <property type="evidence" value="ECO:0007669"/>
    <property type="project" value="InterPro"/>
</dbReference>